<dbReference type="OrthoDB" id="3535998at2759"/>
<dbReference type="HOGENOM" id="CLU_1102777_0_0_1"/>
<dbReference type="InterPro" id="IPR004827">
    <property type="entry name" value="bZIP"/>
</dbReference>
<dbReference type="EMBL" id="KE721375">
    <property type="protein sequence ID" value="ERF69856.1"/>
    <property type="molecule type" value="Genomic_DNA"/>
</dbReference>
<dbReference type="eggNOG" id="ENOG502SU86">
    <property type="taxonomic scope" value="Eukaryota"/>
</dbReference>
<gene>
    <name evidence="3" type="ORF">EPUS_05398</name>
</gene>
<evidence type="ECO:0000313" key="4">
    <source>
        <dbReference type="Proteomes" id="UP000019373"/>
    </source>
</evidence>
<dbReference type="Gene3D" id="1.20.5.170">
    <property type="match status" value="1"/>
</dbReference>
<dbReference type="GO" id="GO:0003700">
    <property type="term" value="F:DNA-binding transcription factor activity"/>
    <property type="evidence" value="ECO:0007669"/>
    <property type="project" value="InterPro"/>
</dbReference>
<accession>U1GDR0</accession>
<evidence type="ECO:0000259" key="2">
    <source>
        <dbReference type="PROSITE" id="PS50217"/>
    </source>
</evidence>
<dbReference type="Proteomes" id="UP000019373">
    <property type="component" value="Unassembled WGS sequence"/>
</dbReference>
<feature type="compositionally biased region" description="Polar residues" evidence="1">
    <location>
        <begin position="12"/>
        <end position="24"/>
    </location>
</feature>
<dbReference type="GeneID" id="19240350"/>
<feature type="region of interest" description="Disordered" evidence="1">
    <location>
        <begin position="1"/>
        <end position="63"/>
    </location>
</feature>
<feature type="compositionally biased region" description="Basic and acidic residues" evidence="1">
    <location>
        <begin position="47"/>
        <end position="63"/>
    </location>
</feature>
<evidence type="ECO:0000256" key="1">
    <source>
        <dbReference type="SAM" id="MobiDB-lite"/>
    </source>
</evidence>
<sequence length="252" mass="28278">MAKTSAAHHPSRQSAMRISNAGDQTRQRRSQHRLPPKRSVSSLSAKQLERKRANDREAQRLIRQRTKDRIDGLEQEISELRSENERLRRCLKPRSPREADVLHSRHNFEPGNTSWNRSKVMNVSRGRLAPFHETVQSAQETSQETCSPVAPDSFTTSCATAPLDMNSSLYYWGASAACASSDGSVDGVHTQFERALPPPVYPSFVPSYQVQQSSPVTLHCVLPSGQIHVVPPERQVDDVINRKVCNQASWSL</sequence>
<protein>
    <recommendedName>
        <fullName evidence="2">BZIP domain-containing protein</fullName>
    </recommendedName>
</protein>
<keyword evidence="4" id="KW-1185">Reference proteome</keyword>
<feature type="compositionally biased region" description="Basic residues" evidence="1">
    <location>
        <begin position="27"/>
        <end position="36"/>
    </location>
</feature>
<organism evidence="3 4">
    <name type="scientific">Endocarpon pusillum (strain Z07020 / HMAS-L-300199)</name>
    <name type="common">Lichen-forming fungus</name>
    <dbReference type="NCBI Taxonomy" id="1263415"/>
    <lineage>
        <taxon>Eukaryota</taxon>
        <taxon>Fungi</taxon>
        <taxon>Dikarya</taxon>
        <taxon>Ascomycota</taxon>
        <taxon>Pezizomycotina</taxon>
        <taxon>Eurotiomycetes</taxon>
        <taxon>Chaetothyriomycetidae</taxon>
        <taxon>Verrucariales</taxon>
        <taxon>Verrucariaceae</taxon>
        <taxon>Endocarpon</taxon>
    </lineage>
</organism>
<dbReference type="CDD" id="cd14688">
    <property type="entry name" value="bZIP_YAP"/>
    <property type="match status" value="1"/>
</dbReference>
<feature type="domain" description="BZIP" evidence="2">
    <location>
        <begin position="45"/>
        <end position="89"/>
    </location>
</feature>
<name>U1GDR0_ENDPU</name>
<dbReference type="PROSITE" id="PS50217">
    <property type="entry name" value="BZIP"/>
    <property type="match status" value="1"/>
</dbReference>
<dbReference type="SUPFAM" id="SSF57959">
    <property type="entry name" value="Leucine zipper domain"/>
    <property type="match status" value="1"/>
</dbReference>
<dbReference type="AlphaFoldDB" id="U1GDR0"/>
<dbReference type="RefSeq" id="XP_007804459.1">
    <property type="nucleotide sequence ID" value="XM_007806268.1"/>
</dbReference>
<proteinExistence type="predicted"/>
<reference evidence="4" key="1">
    <citation type="journal article" date="2014" name="BMC Genomics">
        <title>Genome characteristics reveal the impact of lichenization on lichen-forming fungus Endocarpon pusillum Hedwig (Verrucariales, Ascomycota).</title>
        <authorList>
            <person name="Wang Y.-Y."/>
            <person name="Liu B."/>
            <person name="Zhang X.-Y."/>
            <person name="Zhou Q.-M."/>
            <person name="Zhang T."/>
            <person name="Li H."/>
            <person name="Yu Y.-F."/>
            <person name="Zhang X.-L."/>
            <person name="Hao X.-Y."/>
            <person name="Wang M."/>
            <person name="Wang L."/>
            <person name="Wei J.-C."/>
        </authorList>
    </citation>
    <scope>NUCLEOTIDE SEQUENCE [LARGE SCALE GENOMIC DNA]</scope>
    <source>
        <strain evidence="4">Z07020 / HMAS-L-300199</strain>
    </source>
</reference>
<dbReference type="InterPro" id="IPR046347">
    <property type="entry name" value="bZIP_sf"/>
</dbReference>
<evidence type="ECO:0000313" key="3">
    <source>
        <dbReference type="EMBL" id="ERF69856.1"/>
    </source>
</evidence>